<gene>
    <name evidence="3" type="ORF">GCM10007096_07060</name>
</gene>
<keyword evidence="4" id="KW-1185">Reference proteome</keyword>
<organism evidence="3 4">
    <name type="scientific">Pullulanibacillus pueri</name>
    <dbReference type="NCBI Taxonomy" id="1437324"/>
    <lineage>
        <taxon>Bacteria</taxon>
        <taxon>Bacillati</taxon>
        <taxon>Bacillota</taxon>
        <taxon>Bacilli</taxon>
        <taxon>Bacillales</taxon>
        <taxon>Sporolactobacillaceae</taxon>
        <taxon>Pullulanibacillus</taxon>
    </lineage>
</organism>
<evidence type="ECO:0000313" key="4">
    <source>
        <dbReference type="Proteomes" id="UP000656813"/>
    </source>
</evidence>
<dbReference type="Pfam" id="PF00534">
    <property type="entry name" value="Glycos_transf_1"/>
    <property type="match status" value="1"/>
</dbReference>
<dbReference type="Pfam" id="PF13579">
    <property type="entry name" value="Glyco_trans_4_4"/>
    <property type="match status" value="1"/>
</dbReference>
<dbReference type="InterPro" id="IPR001296">
    <property type="entry name" value="Glyco_trans_1"/>
</dbReference>
<sequence length="411" mass="47375">MISQNYYPEIGSAANRMKNIHRLLKKNQVNVTVLTTEPCYPNRQLYEEDSSFWSHEESESGQEVIRVHPKMRKYTSNMLNRLLHYLEIMLRLTMVIFHLRRSFDYVLVTSPPIFIGVVGLIAKWKYKTPLILDVRDLWPETLKGVGIMNHKPILKLAYLFEKKLYRSADRIIVNSPSFKSYILAKGIAEEKISFMPNSLTEDELLKAETPVKKEGPLTVIYTGNLGLAQDVEKLVKMAEHFADRKDIRFKIIGYGYKKAVIAKTIKACQLDNIELLHPKTREETLTAIHGADIAYVTLQDKEVFNTVLPGKIMDYMAMRKPIVGDVAGYSSFVIREAKCGLVAEDRDLEALCKAITRLVENPNLRKMYGDNGYRYAYRKLRWNTNIQVLLTILEAFNEEEGLHVCLESLYK</sequence>
<dbReference type="InterPro" id="IPR028098">
    <property type="entry name" value="Glyco_trans_4-like_N"/>
</dbReference>
<dbReference type="GO" id="GO:0016758">
    <property type="term" value="F:hexosyltransferase activity"/>
    <property type="evidence" value="ECO:0007669"/>
    <property type="project" value="TreeGrafter"/>
</dbReference>
<name>A0A8J2ZU33_9BACL</name>
<proteinExistence type="predicted"/>
<dbReference type="PANTHER" id="PTHR45947">
    <property type="entry name" value="SULFOQUINOVOSYL TRANSFERASE SQD2"/>
    <property type="match status" value="1"/>
</dbReference>
<dbReference type="AlphaFoldDB" id="A0A8J2ZU33"/>
<reference evidence="3" key="1">
    <citation type="journal article" date="2014" name="Int. J. Syst. Evol. Microbiol.">
        <title>Complete genome sequence of Corynebacterium casei LMG S-19264T (=DSM 44701T), isolated from a smear-ripened cheese.</title>
        <authorList>
            <consortium name="US DOE Joint Genome Institute (JGI-PGF)"/>
            <person name="Walter F."/>
            <person name="Albersmeier A."/>
            <person name="Kalinowski J."/>
            <person name="Ruckert C."/>
        </authorList>
    </citation>
    <scope>NUCLEOTIDE SEQUENCE</scope>
    <source>
        <strain evidence="3">CGMCC 1.12777</strain>
    </source>
</reference>
<accession>A0A8J2ZU33</accession>
<dbReference type="PANTHER" id="PTHR45947:SF3">
    <property type="entry name" value="SULFOQUINOVOSYL TRANSFERASE SQD2"/>
    <property type="match status" value="1"/>
</dbReference>
<dbReference type="InterPro" id="IPR050194">
    <property type="entry name" value="Glycosyltransferase_grp1"/>
</dbReference>
<protein>
    <submittedName>
        <fullName evidence="3">Glycosyltransferase WbuB</fullName>
    </submittedName>
</protein>
<dbReference type="EMBL" id="BMFV01000003">
    <property type="protein sequence ID" value="GGH76516.1"/>
    <property type="molecule type" value="Genomic_DNA"/>
</dbReference>
<reference evidence="3" key="2">
    <citation type="submission" date="2020-09" db="EMBL/GenBank/DDBJ databases">
        <authorList>
            <person name="Sun Q."/>
            <person name="Zhou Y."/>
        </authorList>
    </citation>
    <scope>NUCLEOTIDE SEQUENCE</scope>
    <source>
        <strain evidence="3">CGMCC 1.12777</strain>
    </source>
</reference>
<dbReference type="SUPFAM" id="SSF53756">
    <property type="entry name" value="UDP-Glycosyltransferase/glycogen phosphorylase"/>
    <property type="match status" value="1"/>
</dbReference>
<feature type="domain" description="Glycosyltransferase subfamily 4-like N-terminal" evidence="2">
    <location>
        <begin position="14"/>
        <end position="197"/>
    </location>
</feature>
<dbReference type="Gene3D" id="3.40.50.2000">
    <property type="entry name" value="Glycogen Phosphorylase B"/>
    <property type="match status" value="2"/>
</dbReference>
<evidence type="ECO:0000259" key="1">
    <source>
        <dbReference type="Pfam" id="PF00534"/>
    </source>
</evidence>
<evidence type="ECO:0000259" key="2">
    <source>
        <dbReference type="Pfam" id="PF13579"/>
    </source>
</evidence>
<feature type="domain" description="Glycosyl transferase family 1" evidence="1">
    <location>
        <begin position="211"/>
        <end position="374"/>
    </location>
</feature>
<dbReference type="Proteomes" id="UP000656813">
    <property type="component" value="Unassembled WGS sequence"/>
</dbReference>
<evidence type="ECO:0000313" key="3">
    <source>
        <dbReference type="EMBL" id="GGH76516.1"/>
    </source>
</evidence>
<comment type="caution">
    <text evidence="3">The sequence shown here is derived from an EMBL/GenBank/DDBJ whole genome shotgun (WGS) entry which is preliminary data.</text>
</comment>
<dbReference type="CDD" id="cd03794">
    <property type="entry name" value="GT4_WbuB-like"/>
    <property type="match status" value="1"/>
</dbReference>